<accession>A0AAV5BYT2</accession>
<dbReference type="InterPro" id="IPR032675">
    <property type="entry name" value="LRR_dom_sf"/>
</dbReference>
<dbReference type="AlphaFoldDB" id="A0AAV5BYT2"/>
<dbReference type="EMBL" id="BQKI01000003">
    <property type="protein sequence ID" value="GJM90698.1"/>
    <property type="molecule type" value="Genomic_DNA"/>
</dbReference>
<evidence type="ECO:0000256" key="3">
    <source>
        <dbReference type="ARBA" id="ARBA00022737"/>
    </source>
</evidence>
<keyword evidence="2" id="KW-0732">Signal</keyword>
<dbReference type="Proteomes" id="UP001054889">
    <property type="component" value="Unassembled WGS sequence"/>
</dbReference>
<dbReference type="Gene3D" id="3.80.10.10">
    <property type="entry name" value="Ribonuclease Inhibitor"/>
    <property type="match status" value="1"/>
</dbReference>
<sequence length="188" mass="21022">MDFSTLMDSLLVTELYDGYIKVALSTGYVKMSNGSAPLLNIFRSLQNNRISGQIPPEIGKLTNLNALDLSGNQFVGDIPSSLGQLTRLNYLRLDRNNLSGQIPVDVAKLPGLTFLYVFFDICILSFHTSNLYIIPLALKLTRVLCFSDLSFNNLSGPVPKIYAHDYSLAREQVPLQFVSYTRLLRPDK</sequence>
<reference evidence="5" key="1">
    <citation type="journal article" date="2018" name="DNA Res.">
        <title>Multiple hybrid de novo genome assembly of finger millet, an orphan allotetraploid crop.</title>
        <authorList>
            <person name="Hatakeyama M."/>
            <person name="Aluri S."/>
            <person name="Balachadran M.T."/>
            <person name="Sivarajan S.R."/>
            <person name="Patrignani A."/>
            <person name="Gruter S."/>
            <person name="Poveda L."/>
            <person name="Shimizu-Inatsugi R."/>
            <person name="Baeten J."/>
            <person name="Francoijs K.J."/>
            <person name="Nataraja K.N."/>
            <person name="Reddy Y.A.N."/>
            <person name="Phadnis S."/>
            <person name="Ravikumar R.L."/>
            <person name="Schlapbach R."/>
            <person name="Sreeman S.M."/>
            <person name="Shimizu K.K."/>
        </authorList>
    </citation>
    <scope>NUCLEOTIDE SEQUENCE</scope>
</reference>
<protein>
    <submittedName>
        <fullName evidence="5">Uncharacterized protein</fullName>
    </submittedName>
</protein>
<keyword evidence="4" id="KW-0325">Glycoprotein</keyword>
<comment type="caution">
    <text evidence="5">The sequence shown here is derived from an EMBL/GenBank/DDBJ whole genome shotgun (WGS) entry which is preliminary data.</text>
</comment>
<dbReference type="Pfam" id="PF00560">
    <property type="entry name" value="LRR_1"/>
    <property type="match status" value="3"/>
</dbReference>
<evidence type="ECO:0000256" key="4">
    <source>
        <dbReference type="ARBA" id="ARBA00023180"/>
    </source>
</evidence>
<evidence type="ECO:0000313" key="5">
    <source>
        <dbReference type="EMBL" id="GJM90698.1"/>
    </source>
</evidence>
<evidence type="ECO:0000256" key="1">
    <source>
        <dbReference type="ARBA" id="ARBA00022614"/>
    </source>
</evidence>
<name>A0AAV5BYT2_ELECO</name>
<proteinExistence type="predicted"/>
<keyword evidence="6" id="KW-1185">Reference proteome</keyword>
<keyword evidence="3" id="KW-0677">Repeat</keyword>
<dbReference type="SUPFAM" id="SSF52058">
    <property type="entry name" value="L domain-like"/>
    <property type="match status" value="1"/>
</dbReference>
<reference evidence="5" key="2">
    <citation type="submission" date="2021-12" db="EMBL/GenBank/DDBJ databases">
        <title>Resequencing data analysis of finger millet.</title>
        <authorList>
            <person name="Hatakeyama M."/>
            <person name="Aluri S."/>
            <person name="Balachadran M.T."/>
            <person name="Sivarajan S.R."/>
            <person name="Poveda L."/>
            <person name="Shimizu-Inatsugi R."/>
            <person name="Schlapbach R."/>
            <person name="Sreeman S.M."/>
            <person name="Shimizu K.K."/>
        </authorList>
    </citation>
    <scope>NUCLEOTIDE SEQUENCE</scope>
</reference>
<keyword evidence="1" id="KW-0433">Leucine-rich repeat</keyword>
<dbReference type="InterPro" id="IPR001611">
    <property type="entry name" value="Leu-rich_rpt"/>
</dbReference>
<dbReference type="PANTHER" id="PTHR47988">
    <property type="entry name" value="SOMATIC EMBRYOGENESIS RECEPTOR KINASE 1"/>
    <property type="match status" value="1"/>
</dbReference>
<gene>
    <name evidence="5" type="primary">ga07003</name>
    <name evidence="5" type="ORF">PR202_ga07003</name>
</gene>
<evidence type="ECO:0000313" key="6">
    <source>
        <dbReference type="Proteomes" id="UP001054889"/>
    </source>
</evidence>
<evidence type="ECO:0000256" key="2">
    <source>
        <dbReference type="ARBA" id="ARBA00022729"/>
    </source>
</evidence>
<organism evidence="5 6">
    <name type="scientific">Eleusine coracana subsp. coracana</name>
    <dbReference type="NCBI Taxonomy" id="191504"/>
    <lineage>
        <taxon>Eukaryota</taxon>
        <taxon>Viridiplantae</taxon>
        <taxon>Streptophyta</taxon>
        <taxon>Embryophyta</taxon>
        <taxon>Tracheophyta</taxon>
        <taxon>Spermatophyta</taxon>
        <taxon>Magnoliopsida</taxon>
        <taxon>Liliopsida</taxon>
        <taxon>Poales</taxon>
        <taxon>Poaceae</taxon>
        <taxon>PACMAD clade</taxon>
        <taxon>Chloridoideae</taxon>
        <taxon>Cynodonteae</taxon>
        <taxon>Eleusininae</taxon>
        <taxon>Eleusine</taxon>
    </lineage>
</organism>
<dbReference type="FunFam" id="3.80.10.10:FF:000041">
    <property type="entry name" value="LRR receptor-like serine/threonine-protein kinase ERECTA"/>
    <property type="match status" value="1"/>
</dbReference>